<sequence>MKKMISILSIIMLTTLLSGCIFAWHESDTLSYKIKSSLKNKFVYEKHTDNFKNKQGDLIKIKYTVNLNNQPKQPKTHYSISAIYSNDNAYINNTIFHQITDIPVNQGAENDIYIPVMKNYKLSQVIIDSGPGYESGRILTDYAGGYEIPLKLAVKGQTFTFKSKYIEADITLCFDPALLYINTDGTLRNYGASHS</sequence>
<accession>A0A9Q4GU29</accession>
<name>A0A9Q4GU29_MORMO</name>
<reference evidence="1" key="1">
    <citation type="submission" date="2022-08" db="EMBL/GenBank/DDBJ databases">
        <authorList>
            <person name="Dale J.L."/>
        </authorList>
    </citation>
    <scope>NUCLEOTIDE SEQUENCE</scope>
    <source>
        <strain evidence="1">2022EL-00758</strain>
    </source>
</reference>
<dbReference type="EMBL" id="JAPNMI010000002">
    <property type="protein sequence ID" value="MCY0788848.1"/>
    <property type="molecule type" value="Genomic_DNA"/>
</dbReference>
<dbReference type="Proteomes" id="UP001076655">
    <property type="component" value="Unassembled WGS sequence"/>
</dbReference>
<dbReference type="RefSeq" id="WP_046892286.1">
    <property type="nucleotide sequence ID" value="NZ_BRRE01000002.1"/>
</dbReference>
<evidence type="ECO:0000313" key="2">
    <source>
        <dbReference type="Proteomes" id="UP001076655"/>
    </source>
</evidence>
<organism evidence="1 2">
    <name type="scientific">Morganella morganii</name>
    <name type="common">Proteus morganii</name>
    <dbReference type="NCBI Taxonomy" id="582"/>
    <lineage>
        <taxon>Bacteria</taxon>
        <taxon>Pseudomonadati</taxon>
        <taxon>Pseudomonadota</taxon>
        <taxon>Gammaproteobacteria</taxon>
        <taxon>Enterobacterales</taxon>
        <taxon>Morganellaceae</taxon>
        <taxon>Morganella</taxon>
    </lineage>
</organism>
<protein>
    <recommendedName>
        <fullName evidence="3">Lipoprotein</fullName>
    </recommendedName>
</protein>
<comment type="caution">
    <text evidence="1">The sequence shown here is derived from an EMBL/GenBank/DDBJ whole genome shotgun (WGS) entry which is preliminary data.</text>
</comment>
<dbReference type="PROSITE" id="PS51257">
    <property type="entry name" value="PROKAR_LIPOPROTEIN"/>
    <property type="match status" value="1"/>
</dbReference>
<proteinExistence type="predicted"/>
<dbReference type="AlphaFoldDB" id="A0A9Q4GU29"/>
<gene>
    <name evidence="1" type="ORF">N0392_03980</name>
</gene>
<evidence type="ECO:0008006" key="3">
    <source>
        <dbReference type="Google" id="ProtNLM"/>
    </source>
</evidence>
<evidence type="ECO:0000313" key="1">
    <source>
        <dbReference type="EMBL" id="MCY0788848.1"/>
    </source>
</evidence>